<dbReference type="Proteomes" id="UP000663889">
    <property type="component" value="Unassembled WGS sequence"/>
</dbReference>
<keyword evidence="2" id="KW-0812">Transmembrane</keyword>
<reference evidence="3" key="1">
    <citation type="submission" date="2021-02" db="EMBL/GenBank/DDBJ databases">
        <authorList>
            <person name="Nowell W R."/>
        </authorList>
    </citation>
    <scope>NUCLEOTIDE SEQUENCE</scope>
</reference>
<accession>A0A813STD9</accession>
<dbReference type="EMBL" id="CAJNOO010000097">
    <property type="protein sequence ID" value="CAF0800399.1"/>
    <property type="molecule type" value="Genomic_DNA"/>
</dbReference>
<dbReference type="EMBL" id="CAJNOU010000336">
    <property type="protein sequence ID" value="CAF0964097.1"/>
    <property type="molecule type" value="Genomic_DNA"/>
</dbReference>
<keyword evidence="2" id="KW-0472">Membrane</keyword>
<evidence type="ECO:0000256" key="2">
    <source>
        <dbReference type="SAM" id="Phobius"/>
    </source>
</evidence>
<feature type="compositionally biased region" description="Polar residues" evidence="1">
    <location>
        <begin position="62"/>
        <end position="78"/>
    </location>
</feature>
<dbReference type="Proteomes" id="UP000663882">
    <property type="component" value="Unassembled WGS sequence"/>
</dbReference>
<organism evidence="3 5">
    <name type="scientific">Rotaria sordida</name>
    <dbReference type="NCBI Taxonomy" id="392033"/>
    <lineage>
        <taxon>Eukaryota</taxon>
        <taxon>Metazoa</taxon>
        <taxon>Spiralia</taxon>
        <taxon>Gnathifera</taxon>
        <taxon>Rotifera</taxon>
        <taxon>Eurotatoria</taxon>
        <taxon>Bdelloidea</taxon>
        <taxon>Philodinida</taxon>
        <taxon>Philodinidae</taxon>
        <taxon>Rotaria</taxon>
    </lineage>
</organism>
<comment type="caution">
    <text evidence="3">The sequence shown here is derived from an EMBL/GenBank/DDBJ whole genome shotgun (WGS) entry which is preliminary data.</text>
</comment>
<evidence type="ECO:0000256" key="1">
    <source>
        <dbReference type="SAM" id="MobiDB-lite"/>
    </source>
</evidence>
<feature type="region of interest" description="Disordered" evidence="1">
    <location>
        <begin position="58"/>
        <end position="85"/>
    </location>
</feature>
<evidence type="ECO:0000313" key="4">
    <source>
        <dbReference type="EMBL" id="CAF0964097.1"/>
    </source>
</evidence>
<dbReference type="AlphaFoldDB" id="A0A813STD9"/>
<dbReference type="OrthoDB" id="10464329at2759"/>
<name>A0A813STD9_9BILA</name>
<keyword evidence="2" id="KW-1133">Transmembrane helix</keyword>
<gene>
    <name evidence="3" type="ORF">RFH988_LOCUS3890</name>
    <name evidence="4" type="ORF">SEV965_LOCUS8893</name>
</gene>
<sequence>MKVPKVLKHSRRVHIIRVSKPEVRRTPLDERVDTRILSSVDSWLSSIPSAKEQKVKEIPKNVINQPLPTKNNQPLPSKNNQPLPTNNNQPLFYLFYRKDSFPRVWVIVGITIFGFVLVGSIVGIILGIILR</sequence>
<evidence type="ECO:0000313" key="5">
    <source>
        <dbReference type="Proteomes" id="UP000663882"/>
    </source>
</evidence>
<feature type="transmembrane region" description="Helical" evidence="2">
    <location>
        <begin position="104"/>
        <end position="130"/>
    </location>
</feature>
<protein>
    <submittedName>
        <fullName evidence="3">Uncharacterized protein</fullName>
    </submittedName>
</protein>
<proteinExistence type="predicted"/>
<evidence type="ECO:0000313" key="3">
    <source>
        <dbReference type="EMBL" id="CAF0800399.1"/>
    </source>
</evidence>